<organism evidence="1 2">
    <name type="scientific">Halapricum desulfuricans</name>
    <dbReference type="NCBI Taxonomy" id="2841257"/>
    <lineage>
        <taxon>Archaea</taxon>
        <taxon>Methanobacteriati</taxon>
        <taxon>Methanobacteriota</taxon>
        <taxon>Stenosarchaea group</taxon>
        <taxon>Halobacteria</taxon>
        <taxon>Halobacteriales</taxon>
        <taxon>Haloarculaceae</taxon>
        <taxon>Halapricum</taxon>
    </lineage>
</organism>
<evidence type="ECO:0000313" key="2">
    <source>
        <dbReference type="Proteomes" id="UP000662973"/>
    </source>
</evidence>
<protein>
    <submittedName>
        <fullName evidence="1">Uncharacterized protein</fullName>
    </submittedName>
</protein>
<proteinExistence type="predicted"/>
<dbReference type="Proteomes" id="UP000662973">
    <property type="component" value="Chromosome"/>
</dbReference>
<accession>A0A897N5T1</accession>
<keyword evidence="2" id="KW-1185">Reference proteome</keyword>
<dbReference type="KEGG" id="hds:HSR122_0537"/>
<gene>
    <name evidence="1" type="ORF">HSR122_0537</name>
</gene>
<reference evidence="1 2" key="1">
    <citation type="submission" date="2020-11" db="EMBL/GenBank/DDBJ databases">
        <title>Carbohydrate-dependent, anaerobic sulfur respiration: A novel catabolism in halophilic archaea.</title>
        <authorList>
            <person name="Sorokin D.Y."/>
            <person name="Messina E."/>
            <person name="Smedile F."/>
            <person name="La Cono V."/>
            <person name="Hallsworth J.E."/>
            <person name="Yakimov M.M."/>
        </authorList>
    </citation>
    <scope>NUCLEOTIDE SEQUENCE [LARGE SCALE GENOMIC DNA]</scope>
    <source>
        <strain evidence="1 2">HSR12-2</strain>
    </source>
</reference>
<evidence type="ECO:0000313" key="1">
    <source>
        <dbReference type="EMBL" id="QSG07944.1"/>
    </source>
</evidence>
<dbReference type="AlphaFoldDB" id="A0A897N5T1"/>
<sequence>MVRSAVIDGSAGAGCTSVTIFDTLSHRRGVIRPRRLTLPAL</sequence>
<name>A0A897N5T1_9EURY</name>
<dbReference type="EMBL" id="CP064788">
    <property type="protein sequence ID" value="QSG07944.1"/>
    <property type="molecule type" value="Genomic_DNA"/>
</dbReference>